<dbReference type="InterPro" id="IPR009902">
    <property type="entry name" value="DUF1442"/>
</dbReference>
<accession>A0A9Q0KML1</accession>
<dbReference type="PANTHER" id="PTHR33593:SF2">
    <property type="entry name" value="ANKYRIN REPEAT_KH DOMAIN PROTEIN (DUF1442)"/>
    <property type="match status" value="1"/>
</dbReference>
<dbReference type="AlphaFoldDB" id="A0A9Q0KML1"/>
<proteinExistence type="predicted"/>
<protein>
    <submittedName>
        <fullName evidence="1">Uncharacterized protein</fullName>
    </submittedName>
</protein>
<dbReference type="Pfam" id="PF07279">
    <property type="entry name" value="DUF1442"/>
    <property type="match status" value="1"/>
</dbReference>
<organism evidence="1 2">
    <name type="scientific">Protea cynaroides</name>
    <dbReference type="NCBI Taxonomy" id="273540"/>
    <lineage>
        <taxon>Eukaryota</taxon>
        <taxon>Viridiplantae</taxon>
        <taxon>Streptophyta</taxon>
        <taxon>Embryophyta</taxon>
        <taxon>Tracheophyta</taxon>
        <taxon>Spermatophyta</taxon>
        <taxon>Magnoliopsida</taxon>
        <taxon>Proteales</taxon>
        <taxon>Proteaceae</taxon>
        <taxon>Protea</taxon>
    </lineage>
</organism>
<evidence type="ECO:0000313" key="1">
    <source>
        <dbReference type="EMBL" id="KAJ4973307.1"/>
    </source>
</evidence>
<dbReference type="Proteomes" id="UP001141806">
    <property type="component" value="Unassembled WGS sequence"/>
</dbReference>
<sequence>MVAGWNAKLIVEAWWRGGVVSTSIGLAVTNWHTQARHVCVVPDELSRLKYMEATMHEAGISPEVMVGEVGEVMEGIPEVDFLVVEYRQKDLFARKKMNYPLSLLFN</sequence>
<dbReference type="EMBL" id="JAMYWD010000004">
    <property type="protein sequence ID" value="KAJ4973307.1"/>
    <property type="molecule type" value="Genomic_DNA"/>
</dbReference>
<comment type="caution">
    <text evidence="1">The sequence shown here is derived from an EMBL/GenBank/DDBJ whole genome shotgun (WGS) entry which is preliminary data.</text>
</comment>
<reference evidence="1" key="1">
    <citation type="journal article" date="2023" name="Plant J.">
        <title>The genome of the king protea, Protea cynaroides.</title>
        <authorList>
            <person name="Chang J."/>
            <person name="Duong T.A."/>
            <person name="Schoeman C."/>
            <person name="Ma X."/>
            <person name="Roodt D."/>
            <person name="Barker N."/>
            <person name="Li Z."/>
            <person name="Van de Peer Y."/>
            <person name="Mizrachi E."/>
        </authorList>
    </citation>
    <scope>NUCLEOTIDE SEQUENCE</scope>
    <source>
        <tissue evidence="1">Young leaves</tissue>
    </source>
</reference>
<name>A0A9Q0KML1_9MAGN</name>
<evidence type="ECO:0000313" key="2">
    <source>
        <dbReference type="Proteomes" id="UP001141806"/>
    </source>
</evidence>
<dbReference type="PANTHER" id="PTHR33593">
    <property type="entry name" value="DUF1442 FAMILY PROTEIN"/>
    <property type="match status" value="1"/>
</dbReference>
<dbReference type="OrthoDB" id="685237at2759"/>
<gene>
    <name evidence="1" type="ORF">NE237_006481</name>
</gene>
<keyword evidence="2" id="KW-1185">Reference proteome</keyword>